<protein>
    <submittedName>
        <fullName evidence="2">Uncharacterized protein</fullName>
    </submittedName>
</protein>
<dbReference type="EMBL" id="LAQU01000052">
    <property type="protein sequence ID" value="KKB61286.1"/>
    <property type="molecule type" value="Genomic_DNA"/>
</dbReference>
<comment type="caution">
    <text evidence="2">The sequence shown here is derived from an EMBL/GenBank/DDBJ whole genome shotgun (WGS) entry which is preliminary data.</text>
</comment>
<sequence>MQRFARRVEVHEEAIADHDDHCGDEEHQHRAERGEVADHQAQPGRQRGLRDVHVQRRAQAFGDRDDQHAKRQEEPRQQQTAGL</sequence>
<accession>A0A0F5JTV8</accession>
<name>A0A0F5JTV8_9BURK</name>
<organism evidence="2 3">
    <name type="scientific">Robbsia andropogonis</name>
    <dbReference type="NCBI Taxonomy" id="28092"/>
    <lineage>
        <taxon>Bacteria</taxon>
        <taxon>Pseudomonadati</taxon>
        <taxon>Pseudomonadota</taxon>
        <taxon>Betaproteobacteria</taxon>
        <taxon>Burkholderiales</taxon>
        <taxon>Burkholderiaceae</taxon>
        <taxon>Robbsia</taxon>
    </lineage>
</organism>
<dbReference type="AlphaFoldDB" id="A0A0F5JTV8"/>
<feature type="compositionally biased region" description="Basic and acidic residues" evidence="1">
    <location>
        <begin position="62"/>
        <end position="76"/>
    </location>
</feature>
<evidence type="ECO:0000313" key="2">
    <source>
        <dbReference type="EMBL" id="KKB61286.1"/>
    </source>
</evidence>
<gene>
    <name evidence="2" type="ORF">WM40_24105</name>
</gene>
<evidence type="ECO:0000256" key="1">
    <source>
        <dbReference type="SAM" id="MobiDB-lite"/>
    </source>
</evidence>
<dbReference type="STRING" id="28092.WM40_24105"/>
<proteinExistence type="predicted"/>
<evidence type="ECO:0000313" key="3">
    <source>
        <dbReference type="Proteomes" id="UP000033618"/>
    </source>
</evidence>
<reference evidence="2 3" key="1">
    <citation type="submission" date="2015-03" db="EMBL/GenBank/DDBJ databases">
        <title>Draft Genome Sequence of Burkholderia andropogonis type strain ICMP2807, isolated from Sorghum bicolor.</title>
        <authorList>
            <person name="Lopes-Santos L."/>
            <person name="Castro D.B."/>
            <person name="Ottoboni L.M."/>
            <person name="Park D."/>
            <person name="Weirc B.S."/>
            <person name="Destefano S.A."/>
        </authorList>
    </citation>
    <scope>NUCLEOTIDE SEQUENCE [LARGE SCALE GENOMIC DNA]</scope>
    <source>
        <strain evidence="2 3">ICMP2807</strain>
    </source>
</reference>
<feature type="region of interest" description="Disordered" evidence="1">
    <location>
        <begin position="1"/>
        <end position="83"/>
    </location>
</feature>
<dbReference type="Proteomes" id="UP000033618">
    <property type="component" value="Unassembled WGS sequence"/>
</dbReference>
<feature type="compositionally biased region" description="Basic and acidic residues" evidence="1">
    <location>
        <begin position="1"/>
        <end position="38"/>
    </location>
</feature>
<keyword evidence="3" id="KW-1185">Reference proteome</keyword>